<dbReference type="GO" id="GO:0016810">
    <property type="term" value="F:hydrolase activity, acting on carbon-nitrogen (but not peptide) bonds"/>
    <property type="evidence" value="ECO:0007669"/>
    <property type="project" value="InterPro"/>
</dbReference>
<dbReference type="InterPro" id="IPR050248">
    <property type="entry name" value="Polysacc_deacetylase_ArnD"/>
</dbReference>
<dbReference type="EMBL" id="PEBX01000015">
    <property type="protein sequence ID" value="PTQ56954.1"/>
    <property type="molecule type" value="Genomic_DNA"/>
</dbReference>
<dbReference type="PANTHER" id="PTHR10587:SF128">
    <property type="entry name" value="POLYSACCHARIDE DEACETYLASE PDAB-RELATED"/>
    <property type="match status" value="1"/>
</dbReference>
<gene>
    <name evidence="2" type="ORF">BSOLF_2356</name>
</gene>
<dbReference type="GO" id="GO:0005975">
    <property type="term" value="P:carbohydrate metabolic process"/>
    <property type="evidence" value="ECO:0007669"/>
    <property type="project" value="InterPro"/>
</dbReference>
<dbReference type="Gene3D" id="3.20.20.370">
    <property type="entry name" value="Glycoside hydrolase/deacetylase"/>
    <property type="match status" value="1"/>
</dbReference>
<sequence>MPRRLRFWMIISWKKSRRVLAFFFIVFASLIILYNERDVIVAFKPREAGAIYHVPTDEKLISLTFDISWGEVQVQPVMETLQKEGVLQATFFVSAPWAKDHTDIVKKMIQTGFELGTLGNRHMNYTRLDEATLLTEIKTGEDVLKSITGQSVSLFRPPNGDFDQKVLKTASSLGLTTVLWSIDAEDWKNPGRDVITSRVLKSAKPGAIVLLHASDSAKETPEALADIIRGLKRDGYRFKTVSELISGYKDAVHTVP</sequence>
<dbReference type="PANTHER" id="PTHR10587">
    <property type="entry name" value="GLYCOSYL TRANSFERASE-RELATED"/>
    <property type="match status" value="1"/>
</dbReference>
<comment type="caution">
    <text evidence="2">The sequence shown here is derived from an EMBL/GenBank/DDBJ whole genome shotgun (WGS) entry which is preliminary data.</text>
</comment>
<dbReference type="Pfam" id="PF01522">
    <property type="entry name" value="Polysacc_deac_1"/>
    <property type="match status" value="1"/>
</dbReference>
<accession>A0A2R6Y2P6</accession>
<feature type="domain" description="NodB homology" evidence="1">
    <location>
        <begin position="59"/>
        <end position="239"/>
    </location>
</feature>
<evidence type="ECO:0000259" key="1">
    <source>
        <dbReference type="PROSITE" id="PS51677"/>
    </source>
</evidence>
<evidence type="ECO:0000313" key="3">
    <source>
        <dbReference type="Proteomes" id="UP000244338"/>
    </source>
</evidence>
<evidence type="ECO:0000313" key="2">
    <source>
        <dbReference type="EMBL" id="PTQ56954.1"/>
    </source>
</evidence>
<organism evidence="2 3">
    <name type="scientific">Candidatus Carbonibacillus altaicus</name>
    <dbReference type="NCBI Taxonomy" id="2163959"/>
    <lineage>
        <taxon>Bacteria</taxon>
        <taxon>Bacillati</taxon>
        <taxon>Bacillota</taxon>
        <taxon>Bacilli</taxon>
        <taxon>Bacillales</taxon>
        <taxon>Candidatus Carbonibacillus</taxon>
    </lineage>
</organism>
<proteinExistence type="predicted"/>
<name>A0A2R6Y2P6_9BACL</name>
<protein>
    <submittedName>
        <fullName evidence="2">Putative polysaccharide deacetylase</fullName>
    </submittedName>
</protein>
<reference evidence="3" key="1">
    <citation type="journal article" date="2018" name="Sci. Rep.">
        <title>Lignite coal burning seam in the remote Altai Mountains harbors a hydrogen-driven thermophilic microbial community.</title>
        <authorList>
            <person name="Kadnikov V.V."/>
            <person name="Mardanov A.V."/>
            <person name="Ivasenko D.A."/>
            <person name="Antsiferov D.V."/>
            <person name="Beletsky A.V."/>
            <person name="Karnachuk O.V."/>
            <person name="Ravin N.V."/>
        </authorList>
    </citation>
    <scope>NUCLEOTIDE SEQUENCE [LARGE SCALE GENOMIC DNA]</scope>
</reference>
<dbReference type="InterPro" id="IPR011330">
    <property type="entry name" value="Glyco_hydro/deAcase_b/a-brl"/>
</dbReference>
<dbReference type="SUPFAM" id="SSF88713">
    <property type="entry name" value="Glycoside hydrolase/deacetylase"/>
    <property type="match status" value="1"/>
</dbReference>
<dbReference type="InterPro" id="IPR002509">
    <property type="entry name" value="NODB_dom"/>
</dbReference>
<dbReference type="AlphaFoldDB" id="A0A2R6Y2P6"/>
<dbReference type="Proteomes" id="UP000244338">
    <property type="component" value="Unassembled WGS sequence"/>
</dbReference>
<dbReference type="GO" id="GO:0016020">
    <property type="term" value="C:membrane"/>
    <property type="evidence" value="ECO:0007669"/>
    <property type="project" value="TreeGrafter"/>
</dbReference>
<dbReference type="PROSITE" id="PS51677">
    <property type="entry name" value="NODB"/>
    <property type="match status" value="1"/>
</dbReference>